<gene>
    <name evidence="1" type="ORF">M622_14935</name>
</gene>
<dbReference type="EMBL" id="ATJV01000052">
    <property type="protein sequence ID" value="EPZ15682.1"/>
    <property type="molecule type" value="Genomic_DNA"/>
</dbReference>
<sequence>MMPASVRSVIKPHTVAVPVIDLRPTLATVGLHAGGEMAASS</sequence>
<evidence type="ECO:0000313" key="1">
    <source>
        <dbReference type="EMBL" id="EPZ15682.1"/>
    </source>
</evidence>
<organism evidence="1 2">
    <name type="scientific">Thauera terpenica 58Eu</name>
    <dbReference type="NCBI Taxonomy" id="1348657"/>
    <lineage>
        <taxon>Bacteria</taxon>
        <taxon>Pseudomonadati</taxon>
        <taxon>Pseudomonadota</taxon>
        <taxon>Betaproteobacteria</taxon>
        <taxon>Rhodocyclales</taxon>
        <taxon>Zoogloeaceae</taxon>
        <taxon>Thauera</taxon>
    </lineage>
</organism>
<reference evidence="1 2" key="1">
    <citation type="submission" date="2013-06" db="EMBL/GenBank/DDBJ databases">
        <title>Draft genome sequence of Thauera terpenica.</title>
        <authorList>
            <person name="Liu B."/>
            <person name="Frostegard A.H."/>
            <person name="Shapleigh J.P."/>
        </authorList>
    </citation>
    <scope>NUCLEOTIDE SEQUENCE [LARGE SCALE GENOMIC DNA]</scope>
    <source>
        <strain evidence="1 2">58Eu</strain>
    </source>
</reference>
<dbReference type="AlphaFoldDB" id="S9ZQ95"/>
<comment type="caution">
    <text evidence="1">The sequence shown here is derived from an EMBL/GenBank/DDBJ whole genome shotgun (WGS) entry which is preliminary data.</text>
</comment>
<proteinExistence type="predicted"/>
<protein>
    <submittedName>
        <fullName evidence="1">Uncharacterized protein</fullName>
    </submittedName>
</protein>
<evidence type="ECO:0000313" key="2">
    <source>
        <dbReference type="Proteomes" id="UP000015455"/>
    </source>
</evidence>
<name>S9ZQ95_9RHOO</name>
<keyword evidence="2" id="KW-1185">Reference proteome</keyword>
<accession>S9ZQ95</accession>
<dbReference type="Proteomes" id="UP000015455">
    <property type="component" value="Unassembled WGS sequence"/>
</dbReference>